<evidence type="ECO:0000313" key="2">
    <source>
        <dbReference type="Proteomes" id="UP000799766"/>
    </source>
</evidence>
<dbReference type="EMBL" id="MU001671">
    <property type="protein sequence ID" value="KAF2461577.1"/>
    <property type="molecule type" value="Genomic_DNA"/>
</dbReference>
<dbReference type="Proteomes" id="UP000799766">
    <property type="component" value="Unassembled WGS sequence"/>
</dbReference>
<protein>
    <submittedName>
        <fullName evidence="1">Uncharacterized protein</fullName>
    </submittedName>
</protein>
<gene>
    <name evidence="1" type="ORF">BDY21DRAFT_332584</name>
</gene>
<sequence length="228" mass="25375">MYAGSRCTPRRFAWSVHPLPFGAKRPSGNRQARKSRRVESLPCPEPWLRPLGPVISLSSPVSLPPGPRHGEPQSAKGLFLVALRFGRPKAAAKARFRRDCFVREAIRTTRFDCGLKKRPPSFVPGLLLLFSPSLPSSRDAVAAELLLSCICNLVRLSVLPPVALQECRWVVQADSGVCVLQVDRYVSICGRKLTRELLLYVSPDFVAANVRQRRCVLAERSFFVSLVI</sequence>
<reference evidence="1" key="1">
    <citation type="journal article" date="2020" name="Stud. Mycol.">
        <title>101 Dothideomycetes genomes: a test case for predicting lifestyles and emergence of pathogens.</title>
        <authorList>
            <person name="Haridas S."/>
            <person name="Albert R."/>
            <person name="Binder M."/>
            <person name="Bloem J."/>
            <person name="Labutti K."/>
            <person name="Salamov A."/>
            <person name="Andreopoulos B."/>
            <person name="Baker S."/>
            <person name="Barry K."/>
            <person name="Bills G."/>
            <person name="Bluhm B."/>
            <person name="Cannon C."/>
            <person name="Castanera R."/>
            <person name="Culley D."/>
            <person name="Daum C."/>
            <person name="Ezra D."/>
            <person name="Gonzalez J."/>
            <person name="Henrissat B."/>
            <person name="Kuo A."/>
            <person name="Liang C."/>
            <person name="Lipzen A."/>
            <person name="Lutzoni F."/>
            <person name="Magnuson J."/>
            <person name="Mondo S."/>
            <person name="Nolan M."/>
            <person name="Ohm R."/>
            <person name="Pangilinan J."/>
            <person name="Park H.-J."/>
            <person name="Ramirez L."/>
            <person name="Alfaro M."/>
            <person name="Sun H."/>
            <person name="Tritt A."/>
            <person name="Yoshinaga Y."/>
            <person name="Zwiers L.-H."/>
            <person name="Turgeon B."/>
            <person name="Goodwin S."/>
            <person name="Spatafora J."/>
            <person name="Crous P."/>
            <person name="Grigoriev I."/>
        </authorList>
    </citation>
    <scope>NUCLEOTIDE SEQUENCE</scope>
    <source>
        <strain evidence="1">ATCC 16933</strain>
    </source>
</reference>
<proteinExistence type="predicted"/>
<organism evidence="1 2">
    <name type="scientific">Lineolata rhizophorae</name>
    <dbReference type="NCBI Taxonomy" id="578093"/>
    <lineage>
        <taxon>Eukaryota</taxon>
        <taxon>Fungi</taxon>
        <taxon>Dikarya</taxon>
        <taxon>Ascomycota</taxon>
        <taxon>Pezizomycotina</taxon>
        <taxon>Dothideomycetes</taxon>
        <taxon>Dothideomycetes incertae sedis</taxon>
        <taxon>Lineolatales</taxon>
        <taxon>Lineolataceae</taxon>
        <taxon>Lineolata</taxon>
    </lineage>
</organism>
<evidence type="ECO:0000313" key="1">
    <source>
        <dbReference type="EMBL" id="KAF2461577.1"/>
    </source>
</evidence>
<accession>A0A6A6PCV7</accession>
<keyword evidence="2" id="KW-1185">Reference proteome</keyword>
<name>A0A6A6PCV7_9PEZI</name>
<dbReference type="AlphaFoldDB" id="A0A6A6PCV7"/>